<accession>A0A7K1U558</accession>
<evidence type="ECO:0000313" key="3">
    <source>
        <dbReference type="EMBL" id="MVT09115.1"/>
    </source>
</evidence>
<sequence length="79" mass="8726">MIGHIDIGTAAVLRLIRKGIITLGGNKPGKIYGTLSCPSGKRMKTENRVFFENEEEAIAEGYRPCGHCMKGKYKAWKGK</sequence>
<comment type="caution">
    <text evidence="3">The sequence shown here is derived from an EMBL/GenBank/DDBJ whole genome shotgun (WGS) entry which is preliminary data.</text>
</comment>
<dbReference type="RefSeq" id="WP_157306545.1">
    <property type="nucleotide sequence ID" value="NZ_WRXN01000005.1"/>
</dbReference>
<dbReference type="GO" id="GO:0006281">
    <property type="term" value="P:DNA repair"/>
    <property type="evidence" value="ECO:0007669"/>
    <property type="project" value="InterPro"/>
</dbReference>
<dbReference type="InterPro" id="IPR035451">
    <property type="entry name" value="Ada-like_dom_sf"/>
</dbReference>
<dbReference type="SUPFAM" id="SSF57884">
    <property type="entry name" value="Ada DNA repair protein, N-terminal domain (N-Ada 10)"/>
    <property type="match status" value="1"/>
</dbReference>
<dbReference type="GO" id="GO:0006355">
    <property type="term" value="P:regulation of DNA-templated transcription"/>
    <property type="evidence" value="ECO:0007669"/>
    <property type="project" value="InterPro"/>
</dbReference>
<dbReference type="GO" id="GO:0003677">
    <property type="term" value="F:DNA binding"/>
    <property type="evidence" value="ECO:0007669"/>
    <property type="project" value="InterPro"/>
</dbReference>
<dbReference type="GO" id="GO:0008168">
    <property type="term" value="F:methyltransferase activity"/>
    <property type="evidence" value="ECO:0007669"/>
    <property type="project" value="InterPro"/>
</dbReference>
<dbReference type="AlphaFoldDB" id="A0A7K1U558"/>
<gene>
    <name evidence="3" type="ORF">GO493_12655</name>
</gene>
<proteinExistence type="predicted"/>
<reference evidence="3 4" key="1">
    <citation type="submission" date="2019-12" db="EMBL/GenBank/DDBJ databases">
        <title>Chitinophaga sp. strain ysch24 (GDMCC 1.1355), whole genome shotgun sequence.</title>
        <authorList>
            <person name="Zhang X."/>
        </authorList>
    </citation>
    <scope>NUCLEOTIDE SEQUENCE [LARGE SCALE GENOMIC DNA]</scope>
    <source>
        <strain evidence="4">ysch24</strain>
    </source>
</reference>
<feature type="domain" description="Ada DNA repair metal-binding" evidence="2">
    <location>
        <begin position="25"/>
        <end position="68"/>
    </location>
</feature>
<evidence type="ECO:0000256" key="1">
    <source>
        <dbReference type="ARBA" id="ARBA00023159"/>
    </source>
</evidence>
<dbReference type="Gene3D" id="3.40.10.10">
    <property type="entry name" value="DNA Methylphosphotriester Repair Domain"/>
    <property type="match status" value="1"/>
</dbReference>
<protein>
    <submittedName>
        <fullName evidence="3">Metal-binding protein</fullName>
    </submittedName>
</protein>
<keyword evidence="1" id="KW-0010">Activator</keyword>
<evidence type="ECO:0000259" key="2">
    <source>
        <dbReference type="Pfam" id="PF02805"/>
    </source>
</evidence>
<dbReference type="InterPro" id="IPR004026">
    <property type="entry name" value="Ada_DNA_repair_Zn-bd"/>
</dbReference>
<dbReference type="GO" id="GO:0008270">
    <property type="term" value="F:zinc ion binding"/>
    <property type="evidence" value="ECO:0007669"/>
    <property type="project" value="InterPro"/>
</dbReference>
<dbReference type="Proteomes" id="UP000461730">
    <property type="component" value="Unassembled WGS sequence"/>
</dbReference>
<name>A0A7K1U558_9BACT</name>
<dbReference type="EMBL" id="WRXN01000005">
    <property type="protein sequence ID" value="MVT09115.1"/>
    <property type="molecule type" value="Genomic_DNA"/>
</dbReference>
<organism evidence="3 4">
    <name type="scientific">Chitinophaga tropicalis</name>
    <dbReference type="NCBI Taxonomy" id="2683588"/>
    <lineage>
        <taxon>Bacteria</taxon>
        <taxon>Pseudomonadati</taxon>
        <taxon>Bacteroidota</taxon>
        <taxon>Chitinophagia</taxon>
        <taxon>Chitinophagales</taxon>
        <taxon>Chitinophagaceae</taxon>
        <taxon>Chitinophaga</taxon>
    </lineage>
</organism>
<evidence type="ECO:0000313" key="4">
    <source>
        <dbReference type="Proteomes" id="UP000461730"/>
    </source>
</evidence>
<dbReference type="Pfam" id="PF02805">
    <property type="entry name" value="Ada_Zn_binding"/>
    <property type="match status" value="1"/>
</dbReference>
<keyword evidence="4" id="KW-1185">Reference proteome</keyword>